<keyword evidence="1" id="KW-0472">Membrane</keyword>
<proteinExistence type="predicted"/>
<dbReference type="Proteomes" id="UP001409291">
    <property type="component" value="Unassembled WGS sequence"/>
</dbReference>
<feature type="transmembrane region" description="Helical" evidence="1">
    <location>
        <begin position="92"/>
        <end position="118"/>
    </location>
</feature>
<comment type="caution">
    <text evidence="2">The sequence shown here is derived from an EMBL/GenBank/DDBJ whole genome shotgun (WGS) entry which is preliminary data.</text>
</comment>
<reference evidence="2 3" key="1">
    <citation type="submission" date="2024-04" db="EMBL/GenBank/DDBJ databases">
        <title>WGS of bacteria from Torrens River.</title>
        <authorList>
            <person name="Wyrsch E.R."/>
            <person name="Drigo B."/>
        </authorList>
    </citation>
    <scope>NUCLEOTIDE SEQUENCE [LARGE SCALE GENOMIC DNA]</scope>
    <source>
        <strain evidence="2 3">TWI391</strain>
    </source>
</reference>
<feature type="transmembrane region" description="Helical" evidence="1">
    <location>
        <begin position="34"/>
        <end position="54"/>
    </location>
</feature>
<name>A0ABV0C000_9SPHI</name>
<gene>
    <name evidence="2" type="ORF">ABE541_23985</name>
</gene>
<dbReference type="RefSeq" id="WP_346583208.1">
    <property type="nucleotide sequence ID" value="NZ_JBDJLH010000018.1"/>
</dbReference>
<dbReference type="EMBL" id="JBDJNQ010000016">
    <property type="protein sequence ID" value="MEN5380346.1"/>
    <property type="molecule type" value="Genomic_DNA"/>
</dbReference>
<sequence>MNIFFIVITALWICPFLSYIIYQLTKGKPVLLKRVLWSLIVLDLLAIVGMRVGVSTLSTEINWVIITTIYLTISLLFWILQDHKNKLIKVTTIILMLFTFFFGMSAGSIGALGTAFILGEYEAKMSKKITASLTYTEFTLGNALNDYKGKRIEIAKKISFFPVLQYLIVKKEYYDINAYAHELNVNYSQDKNILILSTWNNKDPENKLFPDTIVVK</sequence>
<keyword evidence="1" id="KW-0812">Transmembrane</keyword>
<protein>
    <submittedName>
        <fullName evidence="2">Uncharacterized protein</fullName>
    </submittedName>
</protein>
<feature type="transmembrane region" description="Helical" evidence="1">
    <location>
        <begin position="61"/>
        <end position="80"/>
    </location>
</feature>
<evidence type="ECO:0000256" key="1">
    <source>
        <dbReference type="SAM" id="Phobius"/>
    </source>
</evidence>
<organism evidence="2 3">
    <name type="scientific">Sphingobacterium kitahiroshimense</name>
    <dbReference type="NCBI Taxonomy" id="470446"/>
    <lineage>
        <taxon>Bacteria</taxon>
        <taxon>Pseudomonadati</taxon>
        <taxon>Bacteroidota</taxon>
        <taxon>Sphingobacteriia</taxon>
        <taxon>Sphingobacteriales</taxon>
        <taxon>Sphingobacteriaceae</taxon>
        <taxon>Sphingobacterium</taxon>
    </lineage>
</organism>
<accession>A0ABV0C000</accession>
<evidence type="ECO:0000313" key="2">
    <source>
        <dbReference type="EMBL" id="MEN5380346.1"/>
    </source>
</evidence>
<keyword evidence="3" id="KW-1185">Reference proteome</keyword>
<keyword evidence="1" id="KW-1133">Transmembrane helix</keyword>
<evidence type="ECO:0000313" key="3">
    <source>
        <dbReference type="Proteomes" id="UP001409291"/>
    </source>
</evidence>